<dbReference type="GO" id="GO:0000155">
    <property type="term" value="F:phosphorelay sensor kinase activity"/>
    <property type="evidence" value="ECO:0007669"/>
    <property type="project" value="InterPro"/>
</dbReference>
<comment type="catalytic activity">
    <reaction evidence="1">
        <text>ATP + protein L-histidine = ADP + protein N-phospho-L-histidine.</text>
        <dbReference type="EC" id="2.7.13.3"/>
    </reaction>
</comment>
<dbReference type="AlphaFoldDB" id="A0A6L9S478"/>
<keyword evidence="11" id="KW-1133">Transmembrane helix</keyword>
<evidence type="ECO:0000256" key="4">
    <source>
        <dbReference type="ARBA" id="ARBA00022679"/>
    </source>
</evidence>
<evidence type="ECO:0000259" key="14">
    <source>
        <dbReference type="Pfam" id="PF23539"/>
    </source>
</evidence>
<dbReference type="GO" id="GO:0005524">
    <property type="term" value="F:ATP binding"/>
    <property type="evidence" value="ECO:0007669"/>
    <property type="project" value="UniProtKB-KW"/>
</dbReference>
<dbReference type="Pfam" id="PF07730">
    <property type="entry name" value="HisKA_3"/>
    <property type="match status" value="1"/>
</dbReference>
<proteinExistence type="predicted"/>
<feature type="transmembrane region" description="Helical" evidence="11">
    <location>
        <begin position="47"/>
        <end position="69"/>
    </location>
</feature>
<dbReference type="CDD" id="cd16917">
    <property type="entry name" value="HATPase_UhpB-NarQ-NarX-like"/>
    <property type="match status" value="1"/>
</dbReference>
<sequence length="451" mass="48297">MTPERQGRADHWVAWTPFRHLNVAHRVWSNAVRRRDRIYLWLRDHPLVVDSAFALTLFVLVGLTGWPVLIDPQFMSAGSSALWAVSTGLDRLLATVGAPVVTAGLTLPLALRRVRPVWCGGLVAATAIVQWALALPIQGAQIGVLVALHGLAAYAPRWASRGGLALGMAGALMVGVRYFTFVDDVLIVFVGITALVLAAWALGDLQRVRRQQLEALRDRARRLEVEREQEARLAAADERARIAREMHDVVAHSLSIVIAQADGGRYASDSDPKAAVRACETISQTGRAALTDMRQLLGVLRTDDGASRAPTPGLAEMEELIAAVRDSGLDVGFTTMGEPREVSSGVGLTAYRIVQEALTNVMKHAGPDARADVRLDWTPAGLMIAVVDDGRGAAADSALKDEPQGGSGHGIPGMTERAALYGGKLQAGPVPGGGFAVRAHLPYPSGERMRR</sequence>
<evidence type="ECO:0000256" key="6">
    <source>
        <dbReference type="ARBA" id="ARBA00022777"/>
    </source>
</evidence>
<dbReference type="Gene3D" id="1.20.5.1930">
    <property type="match status" value="1"/>
</dbReference>
<dbReference type="Pfam" id="PF02518">
    <property type="entry name" value="HATPase_c"/>
    <property type="match status" value="1"/>
</dbReference>
<evidence type="ECO:0000256" key="5">
    <source>
        <dbReference type="ARBA" id="ARBA00022741"/>
    </source>
</evidence>
<feature type="transmembrane region" description="Helical" evidence="11">
    <location>
        <begin position="117"/>
        <end position="133"/>
    </location>
</feature>
<name>A0A6L9S478_9ACTN</name>
<keyword evidence="11" id="KW-0812">Transmembrane</keyword>
<evidence type="ECO:0000259" key="12">
    <source>
        <dbReference type="Pfam" id="PF02518"/>
    </source>
</evidence>
<dbReference type="InterPro" id="IPR003594">
    <property type="entry name" value="HATPase_dom"/>
</dbReference>
<reference evidence="15 16" key="1">
    <citation type="submission" date="2020-02" db="EMBL/GenBank/DDBJ databases">
        <authorList>
            <person name="Li X.-J."/>
            <person name="Han X.-M."/>
        </authorList>
    </citation>
    <scope>NUCLEOTIDE SEQUENCE [LARGE SCALE GENOMIC DNA]</scope>
    <source>
        <strain evidence="15 16">CCTCC AB 2017055</strain>
    </source>
</reference>
<feature type="domain" description="Signal transduction histidine kinase subgroup 3 dimerisation and phosphoacceptor" evidence="13">
    <location>
        <begin position="238"/>
        <end position="304"/>
    </location>
</feature>
<keyword evidence="16" id="KW-1185">Reference proteome</keyword>
<evidence type="ECO:0000256" key="11">
    <source>
        <dbReference type="SAM" id="Phobius"/>
    </source>
</evidence>
<dbReference type="InterPro" id="IPR055558">
    <property type="entry name" value="DUF7134"/>
</dbReference>
<dbReference type="GO" id="GO:0046983">
    <property type="term" value="F:protein dimerization activity"/>
    <property type="evidence" value="ECO:0007669"/>
    <property type="project" value="InterPro"/>
</dbReference>
<keyword evidence="7" id="KW-0067">ATP-binding</keyword>
<dbReference type="EC" id="2.7.13.3" evidence="2"/>
<keyword evidence="11" id="KW-0472">Membrane</keyword>
<dbReference type="PANTHER" id="PTHR24421:SF10">
    <property type="entry name" value="NITRATE_NITRITE SENSOR PROTEIN NARQ"/>
    <property type="match status" value="1"/>
</dbReference>
<feature type="transmembrane region" description="Helical" evidence="11">
    <location>
        <begin position="162"/>
        <end position="179"/>
    </location>
</feature>
<evidence type="ECO:0000256" key="1">
    <source>
        <dbReference type="ARBA" id="ARBA00000085"/>
    </source>
</evidence>
<dbReference type="InterPro" id="IPR036890">
    <property type="entry name" value="HATPase_C_sf"/>
</dbReference>
<evidence type="ECO:0000259" key="13">
    <source>
        <dbReference type="Pfam" id="PF07730"/>
    </source>
</evidence>
<keyword evidence="6 15" id="KW-0418">Kinase</keyword>
<accession>A0A6L9S478</accession>
<evidence type="ECO:0000313" key="16">
    <source>
        <dbReference type="Proteomes" id="UP000475214"/>
    </source>
</evidence>
<feature type="domain" description="Histidine kinase/HSP90-like ATPase" evidence="12">
    <location>
        <begin position="349"/>
        <end position="444"/>
    </location>
</feature>
<feature type="region of interest" description="Disordered" evidence="10">
    <location>
        <begin position="396"/>
        <end position="415"/>
    </location>
</feature>
<dbReference type="PANTHER" id="PTHR24421">
    <property type="entry name" value="NITRATE/NITRITE SENSOR PROTEIN NARX-RELATED"/>
    <property type="match status" value="1"/>
</dbReference>
<evidence type="ECO:0000256" key="3">
    <source>
        <dbReference type="ARBA" id="ARBA00022553"/>
    </source>
</evidence>
<dbReference type="SUPFAM" id="SSF55874">
    <property type="entry name" value="ATPase domain of HSP90 chaperone/DNA topoisomerase II/histidine kinase"/>
    <property type="match status" value="1"/>
</dbReference>
<evidence type="ECO:0000256" key="10">
    <source>
        <dbReference type="SAM" id="MobiDB-lite"/>
    </source>
</evidence>
<dbReference type="InterPro" id="IPR050482">
    <property type="entry name" value="Sensor_HK_TwoCompSys"/>
</dbReference>
<keyword evidence="5" id="KW-0547">Nucleotide-binding</keyword>
<protein>
    <recommendedName>
        <fullName evidence="2">histidine kinase</fullName>
        <ecNumber evidence="2">2.7.13.3</ecNumber>
    </recommendedName>
</protein>
<evidence type="ECO:0000256" key="8">
    <source>
        <dbReference type="ARBA" id="ARBA00023012"/>
    </source>
</evidence>
<feature type="transmembrane region" description="Helical" evidence="11">
    <location>
        <begin position="185"/>
        <end position="203"/>
    </location>
</feature>
<evidence type="ECO:0000256" key="9">
    <source>
        <dbReference type="SAM" id="Coils"/>
    </source>
</evidence>
<dbReference type="Pfam" id="PF23539">
    <property type="entry name" value="DUF7134"/>
    <property type="match status" value="1"/>
</dbReference>
<gene>
    <name evidence="15" type="ORF">G1H10_01295</name>
</gene>
<evidence type="ECO:0000256" key="7">
    <source>
        <dbReference type="ARBA" id="ARBA00022840"/>
    </source>
</evidence>
<dbReference type="Gene3D" id="3.30.565.10">
    <property type="entry name" value="Histidine kinase-like ATPase, C-terminal domain"/>
    <property type="match status" value="1"/>
</dbReference>
<feature type="coiled-coil region" evidence="9">
    <location>
        <begin position="206"/>
        <end position="233"/>
    </location>
</feature>
<keyword evidence="9" id="KW-0175">Coiled coil</keyword>
<dbReference type="EMBL" id="JAAGOA010000001">
    <property type="protein sequence ID" value="NED98799.1"/>
    <property type="molecule type" value="Genomic_DNA"/>
</dbReference>
<keyword evidence="8" id="KW-0902">Two-component regulatory system</keyword>
<evidence type="ECO:0000256" key="2">
    <source>
        <dbReference type="ARBA" id="ARBA00012438"/>
    </source>
</evidence>
<keyword evidence="3" id="KW-0597">Phosphoprotein</keyword>
<feature type="transmembrane region" description="Helical" evidence="11">
    <location>
        <begin position="89"/>
        <end position="110"/>
    </location>
</feature>
<dbReference type="InterPro" id="IPR011712">
    <property type="entry name" value="Sig_transdc_His_kin_sub3_dim/P"/>
</dbReference>
<dbReference type="GO" id="GO:0016020">
    <property type="term" value="C:membrane"/>
    <property type="evidence" value="ECO:0007669"/>
    <property type="project" value="InterPro"/>
</dbReference>
<comment type="caution">
    <text evidence="15">The sequence shown here is derived from an EMBL/GenBank/DDBJ whole genome shotgun (WGS) entry which is preliminary data.</text>
</comment>
<feature type="domain" description="DUF7134" evidence="14">
    <location>
        <begin position="38"/>
        <end position="210"/>
    </location>
</feature>
<evidence type="ECO:0000313" key="15">
    <source>
        <dbReference type="EMBL" id="NED98799.1"/>
    </source>
</evidence>
<dbReference type="Proteomes" id="UP000475214">
    <property type="component" value="Unassembled WGS sequence"/>
</dbReference>
<keyword evidence="4" id="KW-0808">Transferase</keyword>
<organism evidence="15 16">
    <name type="scientific">Phytoactinopolyspora halotolerans</name>
    <dbReference type="NCBI Taxonomy" id="1981512"/>
    <lineage>
        <taxon>Bacteria</taxon>
        <taxon>Bacillati</taxon>
        <taxon>Actinomycetota</taxon>
        <taxon>Actinomycetes</taxon>
        <taxon>Jiangellales</taxon>
        <taxon>Jiangellaceae</taxon>
        <taxon>Phytoactinopolyspora</taxon>
    </lineage>
</organism>